<dbReference type="InterPro" id="IPR043693">
    <property type="entry name" value="UbiV"/>
</dbReference>
<evidence type="ECO:0000256" key="1">
    <source>
        <dbReference type="HAMAP-Rule" id="MF_02233"/>
    </source>
</evidence>
<organism evidence="2 3">
    <name type="scientific">Nitrincola lacisaponensis</name>
    <dbReference type="NCBI Taxonomy" id="267850"/>
    <lineage>
        <taxon>Bacteria</taxon>
        <taxon>Pseudomonadati</taxon>
        <taxon>Pseudomonadota</taxon>
        <taxon>Gammaproteobacteria</taxon>
        <taxon>Oceanospirillales</taxon>
        <taxon>Oceanospirillaceae</taxon>
        <taxon>Nitrincola</taxon>
    </lineage>
</organism>
<dbReference type="Proteomes" id="UP000027318">
    <property type="component" value="Unassembled WGS sequence"/>
</dbReference>
<keyword evidence="1" id="KW-0408">Iron</keyword>
<dbReference type="STRING" id="267850.ADINL_1202"/>
<keyword evidence="1" id="KW-0411">Iron-sulfur</keyword>
<comment type="cofactor">
    <cofactor evidence="1">
        <name>[4Fe-4S] cluster</name>
        <dbReference type="ChEBI" id="CHEBI:49883"/>
    </cofactor>
</comment>
<dbReference type="GO" id="GO:0051539">
    <property type="term" value="F:4 iron, 4 sulfur cluster binding"/>
    <property type="evidence" value="ECO:0007669"/>
    <property type="project" value="UniProtKB-UniRule"/>
</dbReference>
<evidence type="ECO:0000313" key="2">
    <source>
        <dbReference type="EMBL" id="KDE40610.1"/>
    </source>
</evidence>
<dbReference type="EMBL" id="JMSZ01000016">
    <property type="protein sequence ID" value="KDE40610.1"/>
    <property type="molecule type" value="Genomic_DNA"/>
</dbReference>
<dbReference type="InterPro" id="IPR001539">
    <property type="entry name" value="Peptidase_U32"/>
</dbReference>
<keyword evidence="1" id="KW-0004">4Fe-4S</keyword>
<dbReference type="Pfam" id="PF01136">
    <property type="entry name" value="Peptidase_U32"/>
    <property type="match status" value="1"/>
</dbReference>
<dbReference type="InterPro" id="IPR051454">
    <property type="entry name" value="RNA/ubiquinone_mod_enzymes"/>
</dbReference>
<dbReference type="PANTHER" id="PTHR30217">
    <property type="entry name" value="PEPTIDASE U32 FAMILY"/>
    <property type="match status" value="1"/>
</dbReference>
<gene>
    <name evidence="1" type="primary">ubiV</name>
    <name evidence="2" type="ORF">ADINL_1202</name>
</gene>
<comment type="caution">
    <text evidence="2">The sequence shown here is derived from an EMBL/GenBank/DDBJ whole genome shotgun (WGS) entry which is preliminary data.</text>
</comment>
<proteinExistence type="inferred from homology"/>
<dbReference type="PATRIC" id="fig|267850.7.peg.1197"/>
<comment type="pathway">
    <text evidence="1">Cofactor biosynthesis; ubiquinone biosynthesis.</text>
</comment>
<feature type="binding site" evidence="1">
    <location>
        <position position="39"/>
    </location>
    <ligand>
        <name>[4Fe-4S] cluster</name>
        <dbReference type="ChEBI" id="CHEBI:49883"/>
    </ligand>
</feature>
<dbReference type="GO" id="GO:0008233">
    <property type="term" value="F:peptidase activity"/>
    <property type="evidence" value="ECO:0007669"/>
    <property type="project" value="UniProtKB-KW"/>
</dbReference>
<name>A0A063Y641_9GAMM</name>
<dbReference type="NCBIfam" id="NF011991">
    <property type="entry name" value="PRK15447.1"/>
    <property type="match status" value="1"/>
</dbReference>
<keyword evidence="3" id="KW-1185">Reference proteome</keyword>
<dbReference type="PANTHER" id="PTHR30217:SF11">
    <property type="entry name" value="UBIQUINONE BIOSYNTHESIS PROTEIN UBIV"/>
    <property type="match status" value="1"/>
</dbReference>
<keyword evidence="1" id="KW-0831">Ubiquinone biosynthesis</keyword>
<keyword evidence="2" id="KW-0378">Hydrolase</keyword>
<protein>
    <recommendedName>
        <fullName evidence="1">Ubiquinone biosynthesis protein UbiV</fullName>
    </recommendedName>
</protein>
<comment type="function">
    <text evidence="1">Required for O(2)-independent ubiquinone (coenzyme Q) biosynthesis. Together with UbiU, is essential for the C6-hydroxylation reaction in the oxygen-independent ubiquinone biosynthesis pathway.</text>
</comment>
<feature type="binding site" evidence="1">
    <location>
        <position position="181"/>
    </location>
    <ligand>
        <name>[4Fe-4S] cluster</name>
        <dbReference type="ChEBI" id="CHEBI:49883"/>
    </ligand>
</feature>
<sequence>MQLSLGPLLYYWPAEQVDAFYQQAAEWPVEVVHLGETVCSRRRELKLDDWERIGKHLVASGKQVVLSTQALIESEADLKQLRRLLDLAAEQGWQVEANDQSALYYLTEAELPFTTGPSLNIYNLRTLSNLSALGLQRWCLPVELSRETLADLQQGIAEQQLDLETEVFAYGHLPLAWSSRCFTARYHDLPKDRCGFVCQQYAAGLPMRTQESRDVFVLNGIQTLSGACCNLLDQLPLMRRHGVQVVRLSPQAEGMAAVVSQFDRMRSGELPLGQEIPLHAQQDCNGYWFGRPGMDRVNPLMD</sequence>
<dbReference type="GO" id="GO:0006744">
    <property type="term" value="P:ubiquinone biosynthetic process"/>
    <property type="evidence" value="ECO:0007669"/>
    <property type="project" value="UniProtKB-UniRule"/>
</dbReference>
<dbReference type="HAMAP" id="MF_02233">
    <property type="entry name" value="UbiV"/>
    <property type="match status" value="1"/>
</dbReference>
<dbReference type="RefSeq" id="WP_204368200.1">
    <property type="nucleotide sequence ID" value="NZ_JMSZ01000016.1"/>
</dbReference>
<keyword evidence="2" id="KW-0645">Protease</keyword>
<feature type="binding site" evidence="1">
    <location>
        <position position="194"/>
    </location>
    <ligand>
        <name>[4Fe-4S] cluster</name>
        <dbReference type="ChEBI" id="CHEBI:49883"/>
    </ligand>
</feature>
<evidence type="ECO:0000313" key="3">
    <source>
        <dbReference type="Proteomes" id="UP000027318"/>
    </source>
</evidence>
<dbReference type="UniPathway" id="UPA00232"/>
<dbReference type="GO" id="GO:0006508">
    <property type="term" value="P:proteolysis"/>
    <property type="evidence" value="ECO:0007669"/>
    <property type="project" value="UniProtKB-KW"/>
</dbReference>
<accession>A0A063Y641</accession>
<comment type="subunit">
    <text evidence="1">Forms a heterodimer with UbiU.</text>
</comment>
<reference evidence="2 3" key="1">
    <citation type="journal article" date="2005" name="Int. J. Syst. Evol. Microbiol.">
        <title>Nitrincola lacisaponensis gen. nov., sp. nov., a novel alkaliphilic bacterium isolated from an alkaline, saline lake.</title>
        <authorList>
            <person name="Dimitriu P.A."/>
            <person name="Shukla S.K."/>
            <person name="Conradt J."/>
            <person name="Marquez M.C."/>
            <person name="Ventosa A."/>
            <person name="Maglia A."/>
            <person name="Peyton B.M."/>
            <person name="Pinkart H.C."/>
            <person name="Mormile M.R."/>
        </authorList>
    </citation>
    <scope>NUCLEOTIDE SEQUENCE [LARGE SCALE GENOMIC DNA]</scope>
    <source>
        <strain evidence="2 3">4CA</strain>
    </source>
</reference>
<keyword evidence="1" id="KW-0479">Metal-binding</keyword>
<dbReference type="AlphaFoldDB" id="A0A063Y641"/>
<feature type="binding site" evidence="1">
    <location>
        <position position="198"/>
    </location>
    <ligand>
        <name>[4Fe-4S] cluster</name>
        <dbReference type="ChEBI" id="CHEBI:49883"/>
    </ligand>
</feature>
<dbReference type="GO" id="GO:0046872">
    <property type="term" value="F:metal ion binding"/>
    <property type="evidence" value="ECO:0007669"/>
    <property type="project" value="UniProtKB-KW"/>
</dbReference>
<comment type="similarity">
    <text evidence="1">Belongs to the peptidase U32 family. UbiV subfamily.</text>
</comment>